<dbReference type="InterPro" id="IPR009057">
    <property type="entry name" value="Homeodomain-like_sf"/>
</dbReference>
<dbReference type="PANTHER" id="PTHR33609">
    <property type="entry name" value="LOW CALCIUM RESPONSE LOCUS PROTEIN S"/>
    <property type="match status" value="1"/>
</dbReference>
<dbReference type="InterPro" id="IPR002514">
    <property type="entry name" value="Transposase_8"/>
</dbReference>
<organism evidence="1 2">
    <name type="scientific">Paracoccus aminophilus JCM 7686</name>
    <dbReference type="NCBI Taxonomy" id="1367847"/>
    <lineage>
        <taxon>Bacteria</taxon>
        <taxon>Pseudomonadati</taxon>
        <taxon>Pseudomonadota</taxon>
        <taxon>Alphaproteobacteria</taxon>
        <taxon>Rhodobacterales</taxon>
        <taxon>Paracoccaceae</taxon>
        <taxon>Paracoccus</taxon>
    </lineage>
</organism>
<dbReference type="InterPro" id="IPR052546">
    <property type="entry name" value="Transposase_8_domain"/>
</dbReference>
<dbReference type="EMBL" id="CP006653">
    <property type="protein sequence ID" value="AGT11313.1"/>
    <property type="molecule type" value="Genomic_DNA"/>
</dbReference>
<gene>
    <name evidence="1" type="ORF">JCM7686_pAMI5p247</name>
</gene>
<name>S5YIK9_PARAH</name>
<dbReference type="PATRIC" id="fig|1367847.3.peg.4282"/>
<protein>
    <submittedName>
        <fullName evidence="1">Transposase</fullName>
    </submittedName>
</protein>
<dbReference type="GO" id="GO:0006313">
    <property type="term" value="P:DNA transposition"/>
    <property type="evidence" value="ECO:0007669"/>
    <property type="project" value="InterPro"/>
</dbReference>
<geneLocation type="plasmid" evidence="1 2">
    <name>pAMI5</name>
</geneLocation>
<sequence length="153" mass="17070">MRRSRFTEPRIMAVTELCRERGIGTANFYKWRSKYGGLNASMMSQMKVLEDENRWLRCMFADLSTQTERLKEALEKNDTASSTLGVSLRAATSSRLQANAEKAVATTGSASRSSMVLGSMADMVSPCRAFGVSKTCFRHSPKRNAENELIADR</sequence>
<dbReference type="Pfam" id="PF01527">
    <property type="entry name" value="HTH_Tnp_1"/>
    <property type="match status" value="1"/>
</dbReference>
<dbReference type="GO" id="GO:0003677">
    <property type="term" value="F:DNA binding"/>
    <property type="evidence" value="ECO:0007669"/>
    <property type="project" value="InterPro"/>
</dbReference>
<dbReference type="SUPFAM" id="SSF46689">
    <property type="entry name" value="Homeodomain-like"/>
    <property type="match status" value="1"/>
</dbReference>
<evidence type="ECO:0000313" key="1">
    <source>
        <dbReference type="EMBL" id="AGT11313.1"/>
    </source>
</evidence>
<accession>S5YIK9</accession>
<evidence type="ECO:0000313" key="2">
    <source>
        <dbReference type="Proteomes" id="UP000015480"/>
    </source>
</evidence>
<proteinExistence type="predicted"/>
<dbReference type="HOGENOM" id="CLU_1711475_0_0_5"/>
<dbReference type="Proteomes" id="UP000015480">
    <property type="component" value="Plasmid pAMI5"/>
</dbReference>
<reference evidence="1 2" key="1">
    <citation type="journal article" date="2014" name="BMC Genomics">
        <title>Architecture and functions of a multipartite genome of the methylotrophic bacterium Paracoccus aminophilus JCM 7686, containing primary and secondary chromids.</title>
        <authorList>
            <person name="Dziewit L."/>
            <person name="Czarnecki J."/>
            <person name="Wibberg D."/>
            <person name="Radlinska M."/>
            <person name="Mrozek P."/>
            <person name="Szymczak M."/>
            <person name="Schluter A."/>
            <person name="Puhler A."/>
            <person name="Bartosik D."/>
        </authorList>
    </citation>
    <scope>NUCLEOTIDE SEQUENCE [LARGE SCALE GENOMIC DNA]</scope>
    <source>
        <strain evidence="1">JCM 7686</strain>
        <plasmid evidence="2">Plasmid pAMI5</plasmid>
    </source>
</reference>
<keyword evidence="2" id="KW-1185">Reference proteome</keyword>
<dbReference type="GO" id="GO:0004803">
    <property type="term" value="F:transposase activity"/>
    <property type="evidence" value="ECO:0007669"/>
    <property type="project" value="InterPro"/>
</dbReference>
<keyword evidence="1" id="KW-0614">Plasmid</keyword>
<dbReference type="AlphaFoldDB" id="S5YIK9"/>
<dbReference type="PANTHER" id="PTHR33609:SF5">
    <property type="entry name" value="LOW CALCIUM RESPONSE LOCUS PROTEIN S"/>
    <property type="match status" value="1"/>
</dbReference>
<dbReference type="KEGG" id="pami:JCM7686_pAMI5p247"/>